<protein>
    <recommendedName>
        <fullName evidence="4">Secreted protein</fullName>
    </recommendedName>
</protein>
<keyword evidence="3" id="KW-1185">Reference proteome</keyword>
<feature type="region of interest" description="Disordered" evidence="1">
    <location>
        <begin position="77"/>
        <end position="111"/>
    </location>
</feature>
<proteinExistence type="predicted"/>
<organism evidence="2 3">
    <name type="scientific">Cryobacterium breve</name>
    <dbReference type="NCBI Taxonomy" id="1259258"/>
    <lineage>
        <taxon>Bacteria</taxon>
        <taxon>Bacillati</taxon>
        <taxon>Actinomycetota</taxon>
        <taxon>Actinomycetes</taxon>
        <taxon>Micrococcales</taxon>
        <taxon>Microbacteriaceae</taxon>
        <taxon>Cryobacterium</taxon>
    </lineage>
</organism>
<evidence type="ECO:0000313" key="2">
    <source>
        <dbReference type="EMBL" id="WBM79747.1"/>
    </source>
</evidence>
<evidence type="ECO:0000313" key="3">
    <source>
        <dbReference type="Proteomes" id="UP001212421"/>
    </source>
</evidence>
<reference evidence="2 3" key="1">
    <citation type="submission" date="2021-05" db="EMBL/GenBank/DDBJ databases">
        <authorList>
            <person name="Kumar R."/>
            <person name="Kumar A."/>
            <person name="Mukhia S."/>
        </authorList>
    </citation>
    <scope>NUCLEOTIDE SEQUENCE [LARGE SCALE GENOMIC DNA]</scope>
    <source>
        <strain evidence="2 3">ERMR7:08</strain>
    </source>
</reference>
<evidence type="ECO:0000256" key="1">
    <source>
        <dbReference type="SAM" id="MobiDB-lite"/>
    </source>
</evidence>
<gene>
    <name evidence="2" type="ORF">KIV56_16265</name>
</gene>
<accession>A0ABY7NDA8</accession>
<sequence>MDTRGRSSVLARTALLGITLLLAILALTFGPLGGSAFAAPSVAQCNGVANTGGLELLCDVTVTNTLDVATGVGRLRRDPAGMPWSGEHRQPRVHHDDDDVRHALDVGGPVQ</sequence>
<feature type="compositionally biased region" description="Basic and acidic residues" evidence="1">
    <location>
        <begin position="86"/>
        <end position="104"/>
    </location>
</feature>
<name>A0ABY7NDA8_9MICO</name>
<dbReference type="Proteomes" id="UP001212421">
    <property type="component" value="Chromosome"/>
</dbReference>
<evidence type="ECO:0008006" key="4">
    <source>
        <dbReference type="Google" id="ProtNLM"/>
    </source>
</evidence>
<dbReference type="RefSeq" id="WP_281534362.1">
    <property type="nucleotide sequence ID" value="NZ_CP075584.1"/>
</dbReference>
<dbReference type="EMBL" id="CP075584">
    <property type="protein sequence ID" value="WBM79747.1"/>
    <property type="molecule type" value="Genomic_DNA"/>
</dbReference>